<keyword evidence="1" id="KW-0732">Signal</keyword>
<dbReference type="Proteomes" id="UP000182769">
    <property type="component" value="Unassembled WGS sequence"/>
</dbReference>
<dbReference type="EMBL" id="CYHG01000001">
    <property type="protein sequence ID" value="CUB02571.1"/>
    <property type="molecule type" value="Genomic_DNA"/>
</dbReference>
<gene>
    <name evidence="2" type="ORF">Ga0061065_101408</name>
</gene>
<keyword evidence="3" id="KW-1185">Reference proteome</keyword>
<feature type="signal peptide" evidence="1">
    <location>
        <begin position="1"/>
        <end position="19"/>
    </location>
</feature>
<evidence type="ECO:0008006" key="4">
    <source>
        <dbReference type="Google" id="ProtNLM"/>
    </source>
</evidence>
<name>A0A0K6IHN2_9GAMM</name>
<reference evidence="3" key="1">
    <citation type="submission" date="2015-08" db="EMBL/GenBank/DDBJ databases">
        <authorList>
            <person name="Varghese N."/>
        </authorList>
    </citation>
    <scope>NUCLEOTIDE SEQUENCE [LARGE SCALE GENOMIC DNA]</scope>
    <source>
        <strain evidence="3">JCM 18476</strain>
    </source>
</reference>
<evidence type="ECO:0000313" key="3">
    <source>
        <dbReference type="Proteomes" id="UP000182769"/>
    </source>
</evidence>
<accession>A0A0K6IHN2</accession>
<evidence type="ECO:0000256" key="1">
    <source>
        <dbReference type="SAM" id="SignalP"/>
    </source>
</evidence>
<organism evidence="2 3">
    <name type="scientific">Marinomonas fungiae</name>
    <dbReference type="NCBI Taxonomy" id="1137284"/>
    <lineage>
        <taxon>Bacteria</taxon>
        <taxon>Pseudomonadati</taxon>
        <taxon>Pseudomonadota</taxon>
        <taxon>Gammaproteobacteria</taxon>
        <taxon>Oceanospirillales</taxon>
        <taxon>Oceanospirillaceae</taxon>
        <taxon>Marinomonas</taxon>
    </lineage>
</organism>
<dbReference type="RefSeq" id="WP_055461529.1">
    <property type="nucleotide sequence ID" value="NZ_CYHG01000001.1"/>
</dbReference>
<dbReference type="STRING" id="1137284.GCA_001418205_00409"/>
<dbReference type="Pfam" id="PF11220">
    <property type="entry name" value="DUF3015"/>
    <property type="match status" value="1"/>
</dbReference>
<dbReference type="OrthoDB" id="334910at2"/>
<dbReference type="InterPro" id="IPR021383">
    <property type="entry name" value="DUF3015"/>
</dbReference>
<evidence type="ECO:0000313" key="2">
    <source>
        <dbReference type="EMBL" id="CUB02571.1"/>
    </source>
</evidence>
<protein>
    <recommendedName>
        <fullName evidence="4">DUF3015 domain-containing protein</fullName>
    </recommendedName>
</protein>
<proteinExistence type="predicted"/>
<sequence length="159" mass="16488">MKKIILSAMLATASVSSFAAYGPAGCGLGTAVVFQHADEWHEHVLAATTNGTSGNQTFGMTSGTLGCDVPDAPLAGGVALFIEDNLEPLAVDSAKGEGETLNALAELIGVDAADKAQFNQEMQSNFDVIFASANVTSQTAYQDIVKVMEKSPELAKYLG</sequence>
<dbReference type="AlphaFoldDB" id="A0A0K6IHN2"/>
<feature type="chain" id="PRO_5005505506" description="DUF3015 domain-containing protein" evidence="1">
    <location>
        <begin position="20"/>
        <end position="159"/>
    </location>
</feature>